<keyword evidence="1" id="KW-0812">Transmembrane</keyword>
<sequence length="438" mass="50091">MSDNSKPLFSRPVLAAIMLFCTLAIWLLNLTALNSKLPSPKIEKWTTTSGIPVVWLKQAEWQDSNKLEIRFSFRSVTTNITLIQTTLAMLMSDSLPLSTASINQRLAPLAASANSYYDHENQTIGLTLSNEPQYLTPTLSLVTNWLRQPDFKPRTFDVWQNQHQAHPPVQHELEAVLFFDKTNNQSNEFKTEVSLKQVTDYYQSLKSSAATVFIVGDMSPETKQIVEEAINTISQDYELSRASAETIRYESVSSTIQQNEGELWQTRSAIALMPVSSIKEWISLQIWGADLVSTLNQQQHIDFVQLAFTLSPQRPWAWWNIQYRDSVTEAENEPVDDASRFMSAKSLVFVEQVPSVNDEKTFETLLDNFKQQLEQQTLSPTWWSYIATQVTHEDGELTVEQFAKGYKEAVDSFTLEDYQTALQRLLKPSSYQEIQVYQ</sequence>
<feature type="transmembrane region" description="Helical" evidence="1">
    <location>
        <begin position="12"/>
        <end position="33"/>
    </location>
</feature>
<accession>A0A366JG73</accession>
<evidence type="ECO:0000313" key="2">
    <source>
        <dbReference type="EMBL" id="RBP85305.1"/>
    </source>
</evidence>
<dbReference type="RefSeq" id="WP_113915411.1">
    <property type="nucleotide sequence ID" value="NZ_QNSE01000002.1"/>
</dbReference>
<name>A0A366JG73_9GAMM</name>
<protein>
    <submittedName>
        <fullName evidence="2">Putative Zn-dependent peptidase</fullName>
    </submittedName>
</protein>
<dbReference type="EMBL" id="QNSE01000002">
    <property type="protein sequence ID" value="RBP85305.1"/>
    <property type="molecule type" value="Genomic_DNA"/>
</dbReference>
<evidence type="ECO:0000313" key="3">
    <source>
        <dbReference type="Proteomes" id="UP000252792"/>
    </source>
</evidence>
<dbReference type="OrthoDB" id="6104154at2"/>
<reference evidence="2 3" key="1">
    <citation type="submission" date="2018-06" db="EMBL/GenBank/DDBJ databases">
        <title>Genomic Encyclopedia of Type Strains, Phase III (KMG-III): the genomes of soil and plant-associated and newly described type strains.</title>
        <authorList>
            <person name="Whitman W."/>
        </authorList>
    </citation>
    <scope>NUCLEOTIDE SEQUENCE [LARGE SCALE GENOMIC DNA]</scope>
    <source>
        <strain evidence="2 3">CECT 7377</strain>
    </source>
</reference>
<dbReference type="Proteomes" id="UP000252792">
    <property type="component" value="Unassembled WGS sequence"/>
</dbReference>
<gene>
    <name evidence="2" type="ORF">DFP80_102302</name>
</gene>
<organism evidence="2 3">
    <name type="scientific">Marinomonas rhizomae</name>
    <dbReference type="NCBI Taxonomy" id="491948"/>
    <lineage>
        <taxon>Bacteria</taxon>
        <taxon>Pseudomonadati</taxon>
        <taxon>Pseudomonadota</taxon>
        <taxon>Gammaproteobacteria</taxon>
        <taxon>Oceanospirillales</taxon>
        <taxon>Oceanospirillaceae</taxon>
        <taxon>Marinomonas</taxon>
    </lineage>
</organism>
<keyword evidence="3" id="KW-1185">Reference proteome</keyword>
<dbReference type="AlphaFoldDB" id="A0A366JG73"/>
<dbReference type="Gene3D" id="3.30.830.10">
    <property type="entry name" value="Metalloenzyme, LuxS/M16 peptidase-like"/>
    <property type="match status" value="1"/>
</dbReference>
<keyword evidence="1" id="KW-0472">Membrane</keyword>
<dbReference type="InterPro" id="IPR011249">
    <property type="entry name" value="Metalloenz_LuxS/M16"/>
</dbReference>
<proteinExistence type="predicted"/>
<evidence type="ECO:0000256" key="1">
    <source>
        <dbReference type="SAM" id="Phobius"/>
    </source>
</evidence>
<comment type="caution">
    <text evidence="2">The sequence shown here is derived from an EMBL/GenBank/DDBJ whole genome shotgun (WGS) entry which is preliminary data.</text>
</comment>
<keyword evidence="1" id="KW-1133">Transmembrane helix</keyword>
<dbReference type="SUPFAM" id="SSF63411">
    <property type="entry name" value="LuxS/MPP-like metallohydrolase"/>
    <property type="match status" value="1"/>
</dbReference>
<dbReference type="GO" id="GO:0046872">
    <property type="term" value="F:metal ion binding"/>
    <property type="evidence" value="ECO:0007669"/>
    <property type="project" value="InterPro"/>
</dbReference>